<proteinExistence type="predicted"/>
<dbReference type="EMBL" id="LR031877">
    <property type="protein sequence ID" value="VDD47116.1"/>
    <property type="molecule type" value="Genomic_DNA"/>
</dbReference>
<accession>A0A3P6FCP5</accession>
<dbReference type="AlphaFoldDB" id="A0A3P6FCP5"/>
<name>A0A3P6FCP5_BRAOL</name>
<reference evidence="1" key="1">
    <citation type="submission" date="2018-11" db="EMBL/GenBank/DDBJ databases">
        <authorList>
            <consortium name="Genoscope - CEA"/>
            <person name="William W."/>
        </authorList>
    </citation>
    <scope>NUCLEOTIDE SEQUENCE</scope>
</reference>
<organism evidence="1">
    <name type="scientific">Brassica oleracea</name>
    <name type="common">Wild cabbage</name>
    <dbReference type="NCBI Taxonomy" id="3712"/>
    <lineage>
        <taxon>Eukaryota</taxon>
        <taxon>Viridiplantae</taxon>
        <taxon>Streptophyta</taxon>
        <taxon>Embryophyta</taxon>
        <taxon>Tracheophyta</taxon>
        <taxon>Spermatophyta</taxon>
        <taxon>Magnoliopsida</taxon>
        <taxon>eudicotyledons</taxon>
        <taxon>Gunneridae</taxon>
        <taxon>Pentapetalae</taxon>
        <taxon>rosids</taxon>
        <taxon>malvids</taxon>
        <taxon>Brassicales</taxon>
        <taxon>Brassicaceae</taxon>
        <taxon>Brassiceae</taxon>
        <taxon>Brassica</taxon>
    </lineage>
</organism>
<sequence length="67" mass="7592">MIPNLQNPFDHQPPNVAPFMIFLHFIRLLQRTNPLLLCTNSFLARANASTFSLAHKHLHLACISSNP</sequence>
<evidence type="ECO:0000313" key="1">
    <source>
        <dbReference type="EMBL" id="VDD47116.1"/>
    </source>
</evidence>
<gene>
    <name evidence="1" type="ORF">BOLC5T34663H</name>
</gene>
<protein>
    <submittedName>
        <fullName evidence="1">Uncharacterized protein</fullName>
    </submittedName>
</protein>